<dbReference type="AlphaFoldDB" id="A0A8J2Z674"/>
<dbReference type="InterPro" id="IPR006385">
    <property type="entry name" value="HAD_hydro_SerB1"/>
</dbReference>
<dbReference type="GO" id="GO:0046872">
    <property type="term" value="F:metal ion binding"/>
    <property type="evidence" value="ECO:0007669"/>
    <property type="project" value="UniProtKB-KW"/>
</dbReference>
<proteinExistence type="predicted"/>
<dbReference type="InterPro" id="IPR023214">
    <property type="entry name" value="HAD_sf"/>
</dbReference>
<protein>
    <submittedName>
        <fullName evidence="4">Haloacid dehalogenase</fullName>
    </submittedName>
</protein>
<comment type="caution">
    <text evidence="4">The sequence shown here is derived from an EMBL/GenBank/DDBJ whole genome shotgun (WGS) entry which is preliminary data.</text>
</comment>
<dbReference type="Gene3D" id="1.20.1440.100">
    <property type="entry name" value="SG protein - dephosphorylation function"/>
    <property type="match status" value="1"/>
</dbReference>
<dbReference type="RefSeq" id="WP_117003629.1">
    <property type="nucleotide sequence ID" value="NZ_BMJS01000034.1"/>
</dbReference>
<reference evidence="4" key="1">
    <citation type="journal article" date="2014" name="Int. J. Syst. Evol. Microbiol.">
        <title>Complete genome sequence of Corynebacterium casei LMG S-19264T (=DSM 44701T), isolated from a smear-ripened cheese.</title>
        <authorList>
            <consortium name="US DOE Joint Genome Institute (JGI-PGF)"/>
            <person name="Walter F."/>
            <person name="Albersmeier A."/>
            <person name="Kalinowski J."/>
            <person name="Ruckert C."/>
        </authorList>
    </citation>
    <scope>NUCLEOTIDE SEQUENCE</scope>
    <source>
        <strain evidence="4">CGMCC 1.15758</strain>
    </source>
</reference>
<dbReference type="Proteomes" id="UP000636949">
    <property type="component" value="Unassembled WGS sequence"/>
</dbReference>
<dbReference type="PANTHER" id="PTHR43344">
    <property type="entry name" value="PHOSPHOSERINE PHOSPHATASE"/>
    <property type="match status" value="1"/>
</dbReference>
<evidence type="ECO:0000313" key="5">
    <source>
        <dbReference type="Proteomes" id="UP000636949"/>
    </source>
</evidence>
<reference evidence="4" key="2">
    <citation type="submission" date="2020-09" db="EMBL/GenBank/DDBJ databases">
        <authorList>
            <person name="Sun Q."/>
            <person name="Zhou Y."/>
        </authorList>
    </citation>
    <scope>NUCLEOTIDE SEQUENCE</scope>
    <source>
        <strain evidence="4">CGMCC 1.15758</strain>
    </source>
</reference>
<keyword evidence="3" id="KW-0460">Magnesium</keyword>
<keyword evidence="1" id="KW-0479">Metal-binding</keyword>
<keyword evidence="2" id="KW-0378">Hydrolase</keyword>
<organism evidence="4 5">
    <name type="scientific">Cysteiniphilum litorale</name>
    <dbReference type="NCBI Taxonomy" id="2056700"/>
    <lineage>
        <taxon>Bacteria</taxon>
        <taxon>Pseudomonadati</taxon>
        <taxon>Pseudomonadota</taxon>
        <taxon>Gammaproteobacteria</taxon>
        <taxon>Thiotrichales</taxon>
        <taxon>Fastidiosibacteraceae</taxon>
        <taxon>Cysteiniphilum</taxon>
    </lineage>
</organism>
<dbReference type="EMBL" id="BMJS01000034">
    <property type="protein sequence ID" value="GGG05167.1"/>
    <property type="molecule type" value="Genomic_DNA"/>
</dbReference>
<evidence type="ECO:0000256" key="3">
    <source>
        <dbReference type="ARBA" id="ARBA00022842"/>
    </source>
</evidence>
<dbReference type="Pfam" id="PF12710">
    <property type="entry name" value="HAD"/>
    <property type="match status" value="1"/>
</dbReference>
<accession>A0A8J2Z674</accession>
<evidence type="ECO:0000256" key="1">
    <source>
        <dbReference type="ARBA" id="ARBA00022723"/>
    </source>
</evidence>
<keyword evidence="5" id="KW-1185">Reference proteome</keyword>
<dbReference type="Gene3D" id="3.40.50.1000">
    <property type="entry name" value="HAD superfamily/HAD-like"/>
    <property type="match status" value="1"/>
</dbReference>
<evidence type="ECO:0000313" key="4">
    <source>
        <dbReference type="EMBL" id="GGG05167.1"/>
    </source>
</evidence>
<sequence length="228" mass="25680">MSDIAIFDLDHTLISVDCSNEWAKYLCDQELVNNPKTFMATKEAYDRAYHAGEVDMLGFCHFILQPLIGHNESSLQNTLKDFAHFIVKNFTYPESHQAIKEHVAKGDQILLISASLIDLVRPIGLLLGFDQENIIGVQSVKENGKLTGGVIEPLSFGSGKVHYYQQWLQKQSVAFEQSTFYSDSINDAPLLKLVDKAICVNPDPKLALLAHDNTWEVRSWQQLEIVNS</sequence>
<dbReference type="NCBIfam" id="TIGR01488">
    <property type="entry name" value="HAD-SF-IB"/>
    <property type="match status" value="1"/>
</dbReference>
<name>A0A8J2Z674_9GAMM</name>
<dbReference type="InterPro" id="IPR036412">
    <property type="entry name" value="HAD-like_sf"/>
</dbReference>
<dbReference type="SUPFAM" id="SSF56784">
    <property type="entry name" value="HAD-like"/>
    <property type="match status" value="1"/>
</dbReference>
<dbReference type="NCBIfam" id="TIGR01490">
    <property type="entry name" value="HAD-SF-IB-hyp1"/>
    <property type="match status" value="1"/>
</dbReference>
<dbReference type="InterPro" id="IPR050582">
    <property type="entry name" value="HAD-like_SerB"/>
</dbReference>
<dbReference type="GO" id="GO:0016787">
    <property type="term" value="F:hydrolase activity"/>
    <property type="evidence" value="ECO:0007669"/>
    <property type="project" value="UniProtKB-KW"/>
</dbReference>
<gene>
    <name evidence="4" type="ORF">GCM10010995_23290</name>
</gene>
<evidence type="ECO:0000256" key="2">
    <source>
        <dbReference type="ARBA" id="ARBA00022801"/>
    </source>
</evidence>
<dbReference type="OrthoDB" id="9784466at2"/>
<dbReference type="PANTHER" id="PTHR43344:SF13">
    <property type="entry name" value="PHOSPHATASE RV3661-RELATED"/>
    <property type="match status" value="1"/>
</dbReference>
<dbReference type="CDD" id="cd02612">
    <property type="entry name" value="HAD_PGPPase"/>
    <property type="match status" value="1"/>
</dbReference>